<dbReference type="STRING" id="1514105.AOC36_02700"/>
<dbReference type="CDD" id="cd06580">
    <property type="entry name" value="TM_PBP1_transp_TpRbsC_like"/>
    <property type="match status" value="1"/>
</dbReference>
<feature type="transmembrane region" description="Helical" evidence="6">
    <location>
        <begin position="103"/>
        <end position="122"/>
    </location>
</feature>
<feature type="transmembrane region" description="Helical" evidence="6">
    <location>
        <begin position="282"/>
        <end position="300"/>
    </location>
</feature>
<feature type="transmembrane region" description="Helical" evidence="6">
    <location>
        <begin position="34"/>
        <end position="55"/>
    </location>
</feature>
<reference evidence="7 8" key="1">
    <citation type="submission" date="2015-10" db="EMBL/GenBank/DDBJ databases">
        <title>Erysipelothrix larvae sp. LV19 isolated from the larval gut of the rhinoceros beetle, Trypoxylus dichotomus.</title>
        <authorList>
            <person name="Lim S."/>
            <person name="Kim B.-C."/>
        </authorList>
    </citation>
    <scope>NUCLEOTIDE SEQUENCE [LARGE SCALE GENOMIC DNA]</scope>
    <source>
        <strain evidence="7 8">LV19</strain>
    </source>
</reference>
<gene>
    <name evidence="7" type="ORF">AOC36_02700</name>
</gene>
<evidence type="ECO:0000313" key="7">
    <source>
        <dbReference type="EMBL" id="AMC94622.1"/>
    </source>
</evidence>
<feature type="transmembrane region" description="Helical" evidence="6">
    <location>
        <begin position="153"/>
        <end position="172"/>
    </location>
</feature>
<evidence type="ECO:0000313" key="8">
    <source>
        <dbReference type="Proteomes" id="UP000063781"/>
    </source>
</evidence>
<evidence type="ECO:0000256" key="2">
    <source>
        <dbReference type="ARBA" id="ARBA00022475"/>
    </source>
</evidence>
<dbReference type="InterPro" id="IPR001851">
    <property type="entry name" value="ABC_transp_permease"/>
</dbReference>
<dbReference type="OrthoDB" id="9792579at2"/>
<dbReference type="KEGG" id="erl:AOC36_02700"/>
<organism evidence="7 8">
    <name type="scientific">Erysipelothrix larvae</name>
    <dbReference type="NCBI Taxonomy" id="1514105"/>
    <lineage>
        <taxon>Bacteria</taxon>
        <taxon>Bacillati</taxon>
        <taxon>Bacillota</taxon>
        <taxon>Erysipelotrichia</taxon>
        <taxon>Erysipelotrichales</taxon>
        <taxon>Erysipelotrichaceae</taxon>
        <taxon>Erysipelothrix</taxon>
    </lineage>
</organism>
<dbReference type="Pfam" id="PF02653">
    <property type="entry name" value="BPD_transp_2"/>
    <property type="match status" value="1"/>
</dbReference>
<dbReference type="GO" id="GO:0022857">
    <property type="term" value="F:transmembrane transporter activity"/>
    <property type="evidence" value="ECO:0007669"/>
    <property type="project" value="InterPro"/>
</dbReference>
<evidence type="ECO:0000256" key="6">
    <source>
        <dbReference type="SAM" id="Phobius"/>
    </source>
</evidence>
<dbReference type="Proteomes" id="UP000063781">
    <property type="component" value="Chromosome"/>
</dbReference>
<dbReference type="AlphaFoldDB" id="A0A109UHR3"/>
<keyword evidence="5 6" id="KW-0472">Membrane</keyword>
<dbReference type="RefSeq" id="WP_067634556.1">
    <property type="nucleotide sequence ID" value="NZ_CP013213.1"/>
</dbReference>
<evidence type="ECO:0000256" key="5">
    <source>
        <dbReference type="ARBA" id="ARBA00023136"/>
    </source>
</evidence>
<feature type="transmembrane region" description="Helical" evidence="6">
    <location>
        <begin position="227"/>
        <end position="244"/>
    </location>
</feature>
<evidence type="ECO:0000256" key="4">
    <source>
        <dbReference type="ARBA" id="ARBA00022989"/>
    </source>
</evidence>
<feature type="transmembrane region" description="Helical" evidence="6">
    <location>
        <begin position="67"/>
        <end position="91"/>
    </location>
</feature>
<evidence type="ECO:0000256" key="1">
    <source>
        <dbReference type="ARBA" id="ARBA00004651"/>
    </source>
</evidence>
<name>A0A109UHR3_9FIRM</name>
<protein>
    <submittedName>
        <fullName evidence="7">Sugar ABC transporter permease</fullName>
    </submittedName>
</protein>
<sequence>MNDLYFLIQQMMLFSVPLLVVAIAGMFSERSGVVNIALEGIMIMGAFSGTLFMHLNQTNGGLSGYPLLFASMAIATVTGMVYALFHAFASIEMSADQTISGTALNLFAPAFVIFSARSVIGIQQVNFQNTFLIQSVPLLGDIPIIGRMFFQNAYLSTYLGFLILIIASFVLYKTPFGLRLRSAGENPQATDAAGISVRKIRYAGVLISGALAGLGGLIYIIPVTVTFNADVAGYGFLAIAVLIFGQWKPSRILTSALFFGLLKTISASYSGIQFFFNLNIPQVIYQVIPYVATLIVLVISSKKSQGPKALGEPFDKGKR</sequence>
<feature type="transmembrane region" description="Helical" evidence="6">
    <location>
        <begin position="6"/>
        <end position="27"/>
    </location>
</feature>
<keyword evidence="3 6" id="KW-0812">Transmembrane</keyword>
<proteinExistence type="predicted"/>
<dbReference type="GO" id="GO:0005886">
    <property type="term" value="C:plasma membrane"/>
    <property type="evidence" value="ECO:0007669"/>
    <property type="project" value="UniProtKB-SubCell"/>
</dbReference>
<accession>A0A109UHR3</accession>
<dbReference type="EMBL" id="CP013213">
    <property type="protein sequence ID" value="AMC94622.1"/>
    <property type="molecule type" value="Genomic_DNA"/>
</dbReference>
<keyword evidence="4 6" id="KW-1133">Transmembrane helix</keyword>
<keyword evidence="2" id="KW-1003">Cell membrane</keyword>
<feature type="transmembrane region" description="Helical" evidence="6">
    <location>
        <begin position="256"/>
        <end position="276"/>
    </location>
</feature>
<comment type="subcellular location">
    <subcellularLocation>
        <location evidence="1">Cell membrane</location>
        <topology evidence="1">Multi-pass membrane protein</topology>
    </subcellularLocation>
</comment>
<dbReference type="PANTHER" id="PTHR43370">
    <property type="entry name" value="SUGAR ABC TRANSPORTER INTEGRAL MEMBRANE PROTEIN-RELATED"/>
    <property type="match status" value="1"/>
</dbReference>
<dbReference type="PANTHER" id="PTHR43370:SF1">
    <property type="entry name" value="GUANOSINE ABC TRANSPORTER PERMEASE PROTEIN NUPQ"/>
    <property type="match status" value="1"/>
</dbReference>
<keyword evidence="8" id="KW-1185">Reference proteome</keyword>
<evidence type="ECO:0000256" key="3">
    <source>
        <dbReference type="ARBA" id="ARBA00022692"/>
    </source>
</evidence>
<feature type="transmembrane region" description="Helical" evidence="6">
    <location>
        <begin position="202"/>
        <end position="221"/>
    </location>
</feature>